<sequence length="253" mass="26563">MSHKRPASALEGLPARPPRKELKRIRLSPSSSDAKGRHGQGSDSSGTSSGVISEDEAMRSTPPLSSEERRGSGDGSVSSLLTENEDEEEEDEGDEDGSESSLSTSSDEEAADSDECEDGARGDEGEEIITLGGPKKPRIRGVGGEGAQELRGRLAALLPRLAEANAALEEGGAGVEERNMEVVGEGERCIEFELGLGVLEEKGEGGSEGDEDERGDEEGRAEEGDGGDGETRVMERLLGREVVGRKGGIEEVV</sequence>
<keyword evidence="3" id="KW-1185">Reference proteome</keyword>
<dbReference type="PANTHER" id="PTHR38489">
    <property type="entry name" value="HISTONE CHAPERONE DOMAIN-CONTAINING PROTEIN"/>
    <property type="match status" value="1"/>
</dbReference>
<dbReference type="Pfam" id="PF15370">
    <property type="entry name" value="NOPCHAP1"/>
    <property type="match status" value="1"/>
</dbReference>
<feature type="region of interest" description="Disordered" evidence="1">
    <location>
        <begin position="1"/>
        <end position="147"/>
    </location>
</feature>
<dbReference type="OrthoDB" id="1112980at2759"/>
<feature type="compositionally biased region" description="Acidic residues" evidence="1">
    <location>
        <begin position="83"/>
        <end position="98"/>
    </location>
</feature>
<evidence type="ECO:0000256" key="1">
    <source>
        <dbReference type="SAM" id="MobiDB-lite"/>
    </source>
</evidence>
<organism evidence="2 3">
    <name type="scientific">Salinomyces thailandicus</name>
    <dbReference type="NCBI Taxonomy" id="706561"/>
    <lineage>
        <taxon>Eukaryota</taxon>
        <taxon>Fungi</taxon>
        <taxon>Dikarya</taxon>
        <taxon>Ascomycota</taxon>
        <taxon>Pezizomycotina</taxon>
        <taxon>Dothideomycetes</taxon>
        <taxon>Dothideomycetidae</taxon>
        <taxon>Mycosphaerellales</taxon>
        <taxon>Teratosphaeriaceae</taxon>
        <taxon>Salinomyces</taxon>
    </lineage>
</organism>
<gene>
    <name evidence="2" type="ORF">B0A50_03672</name>
</gene>
<dbReference type="InterPro" id="IPR027921">
    <property type="entry name" value="NOPCHAP1"/>
</dbReference>
<accession>A0A4U0U3R1</accession>
<name>A0A4U0U3R1_9PEZI</name>
<feature type="compositionally biased region" description="Basic and acidic residues" evidence="1">
    <location>
        <begin position="217"/>
        <end position="236"/>
    </location>
</feature>
<dbReference type="GO" id="GO:0000492">
    <property type="term" value="P:box C/D snoRNP assembly"/>
    <property type="evidence" value="ECO:0007669"/>
    <property type="project" value="InterPro"/>
</dbReference>
<feature type="region of interest" description="Disordered" evidence="1">
    <location>
        <begin position="199"/>
        <end position="236"/>
    </location>
</feature>
<dbReference type="AlphaFoldDB" id="A0A4U0U3R1"/>
<evidence type="ECO:0000313" key="2">
    <source>
        <dbReference type="EMBL" id="TKA29162.1"/>
    </source>
</evidence>
<feature type="compositionally biased region" description="Acidic residues" evidence="1">
    <location>
        <begin position="207"/>
        <end position="216"/>
    </location>
</feature>
<dbReference type="Proteomes" id="UP000308549">
    <property type="component" value="Unassembled WGS sequence"/>
</dbReference>
<dbReference type="PANTHER" id="PTHR38489:SF1">
    <property type="entry name" value="HISTONE CHAPERONE DOMAIN-CONTAINING PROTEIN"/>
    <property type="match status" value="1"/>
</dbReference>
<reference evidence="2 3" key="1">
    <citation type="submission" date="2017-03" db="EMBL/GenBank/DDBJ databases">
        <title>Genomes of endolithic fungi from Antarctica.</title>
        <authorList>
            <person name="Coleine C."/>
            <person name="Masonjones S."/>
            <person name="Stajich J.E."/>
        </authorList>
    </citation>
    <scope>NUCLEOTIDE SEQUENCE [LARGE SCALE GENOMIC DNA]</scope>
    <source>
        <strain evidence="2 3">CCFEE 6315</strain>
    </source>
</reference>
<evidence type="ECO:0000313" key="3">
    <source>
        <dbReference type="Proteomes" id="UP000308549"/>
    </source>
</evidence>
<dbReference type="EMBL" id="NAJL01000015">
    <property type="protein sequence ID" value="TKA29162.1"/>
    <property type="molecule type" value="Genomic_DNA"/>
</dbReference>
<comment type="caution">
    <text evidence="2">The sequence shown here is derived from an EMBL/GenBank/DDBJ whole genome shotgun (WGS) entry which is preliminary data.</text>
</comment>
<proteinExistence type="predicted"/>
<protein>
    <submittedName>
        <fullName evidence="2">Uncharacterized protein</fullName>
    </submittedName>
</protein>
<feature type="compositionally biased region" description="Low complexity" evidence="1">
    <location>
        <begin position="41"/>
        <end position="52"/>
    </location>
</feature>
<feature type="compositionally biased region" description="Acidic residues" evidence="1">
    <location>
        <begin position="106"/>
        <end position="117"/>
    </location>
</feature>